<sequence length="222" mass="26103">MPKQTFLNLDESKRKLITDAFLREFATKPFDVASLTVVVKKIGIAKGSIYQYFEDKLDLFLYLVGVCSTTKFKYIGHIERKDYPDFWFYFRALYEHGVQFDLENPLQSQFLFQLMENLHSPSIKHLYQEMLEQSVAGFEEMVKHEVAIGLFRKDIPIQVMGFMLYKVGVSIQEHLIQFRVINPKISIEKNIPIYKGKKDKLMLTVDHYIQLVKPSFDKKSNQ</sequence>
<keyword evidence="1 2" id="KW-0238">DNA-binding</keyword>
<organism evidence="4 5">
    <name type="scientific">Putridiphycobacter roseus</name>
    <dbReference type="NCBI Taxonomy" id="2219161"/>
    <lineage>
        <taxon>Bacteria</taxon>
        <taxon>Pseudomonadati</taxon>
        <taxon>Bacteroidota</taxon>
        <taxon>Flavobacteriia</taxon>
        <taxon>Flavobacteriales</taxon>
        <taxon>Crocinitomicaceae</taxon>
        <taxon>Putridiphycobacter</taxon>
    </lineage>
</organism>
<dbReference type="OrthoDB" id="881297at2"/>
<dbReference type="Gene3D" id="1.10.357.10">
    <property type="entry name" value="Tetracycline Repressor, domain 2"/>
    <property type="match status" value="1"/>
</dbReference>
<protein>
    <recommendedName>
        <fullName evidence="3">HTH tetR-type domain-containing protein</fullName>
    </recommendedName>
</protein>
<evidence type="ECO:0000256" key="1">
    <source>
        <dbReference type="ARBA" id="ARBA00023125"/>
    </source>
</evidence>
<comment type="caution">
    <text evidence="4">The sequence shown here is derived from an EMBL/GenBank/DDBJ whole genome shotgun (WGS) entry which is preliminary data.</text>
</comment>
<dbReference type="EMBL" id="QKSB01000002">
    <property type="protein sequence ID" value="PZE18069.1"/>
    <property type="molecule type" value="Genomic_DNA"/>
</dbReference>
<dbReference type="PROSITE" id="PS50977">
    <property type="entry name" value="HTH_TETR_2"/>
    <property type="match status" value="1"/>
</dbReference>
<dbReference type="InterPro" id="IPR036271">
    <property type="entry name" value="Tet_transcr_reg_TetR-rel_C_sf"/>
</dbReference>
<dbReference type="InterPro" id="IPR001647">
    <property type="entry name" value="HTH_TetR"/>
</dbReference>
<evidence type="ECO:0000259" key="3">
    <source>
        <dbReference type="PROSITE" id="PS50977"/>
    </source>
</evidence>
<evidence type="ECO:0000256" key="2">
    <source>
        <dbReference type="PROSITE-ProRule" id="PRU00335"/>
    </source>
</evidence>
<dbReference type="SUPFAM" id="SSF46689">
    <property type="entry name" value="Homeodomain-like"/>
    <property type="match status" value="1"/>
</dbReference>
<name>A0A2W1N0J5_9FLAO</name>
<keyword evidence="5" id="KW-1185">Reference proteome</keyword>
<dbReference type="Pfam" id="PF00440">
    <property type="entry name" value="TetR_N"/>
    <property type="match status" value="1"/>
</dbReference>
<proteinExistence type="predicted"/>
<dbReference type="AlphaFoldDB" id="A0A2W1N0J5"/>
<feature type="domain" description="HTH tetR-type" evidence="3">
    <location>
        <begin position="11"/>
        <end position="71"/>
    </location>
</feature>
<dbReference type="InterPro" id="IPR009057">
    <property type="entry name" value="Homeodomain-like_sf"/>
</dbReference>
<accession>A0A2W1N0J5</accession>
<evidence type="ECO:0000313" key="5">
    <source>
        <dbReference type="Proteomes" id="UP000249248"/>
    </source>
</evidence>
<dbReference type="Proteomes" id="UP000249248">
    <property type="component" value="Unassembled WGS sequence"/>
</dbReference>
<dbReference type="GO" id="GO:0003677">
    <property type="term" value="F:DNA binding"/>
    <property type="evidence" value="ECO:0007669"/>
    <property type="project" value="UniProtKB-UniRule"/>
</dbReference>
<dbReference type="SUPFAM" id="SSF48498">
    <property type="entry name" value="Tetracyclin repressor-like, C-terminal domain"/>
    <property type="match status" value="1"/>
</dbReference>
<feature type="DNA-binding region" description="H-T-H motif" evidence="2">
    <location>
        <begin position="34"/>
        <end position="53"/>
    </location>
</feature>
<reference evidence="4 5" key="1">
    <citation type="submission" date="2018-06" db="EMBL/GenBank/DDBJ databases">
        <title>The draft genome sequence of Crocinitomix sp. SM1701.</title>
        <authorList>
            <person name="Zhang X."/>
        </authorList>
    </citation>
    <scope>NUCLEOTIDE SEQUENCE [LARGE SCALE GENOMIC DNA]</scope>
    <source>
        <strain evidence="4 5">SM1701</strain>
    </source>
</reference>
<gene>
    <name evidence="4" type="ORF">DNU06_05485</name>
</gene>
<evidence type="ECO:0000313" key="4">
    <source>
        <dbReference type="EMBL" id="PZE18069.1"/>
    </source>
</evidence>
<dbReference type="RefSeq" id="WP_111062222.1">
    <property type="nucleotide sequence ID" value="NZ_JBHUCU010000002.1"/>
</dbReference>